<name>A0A3E0LTL8_9CHRO</name>
<accession>A0A3E0LTL8</accession>
<organism evidence="1 2">
    <name type="scientific">Microcystis wesenbergii TW10</name>
    <dbReference type="NCBI Taxonomy" id="2060474"/>
    <lineage>
        <taxon>Bacteria</taxon>
        <taxon>Bacillati</taxon>
        <taxon>Cyanobacteriota</taxon>
        <taxon>Cyanophyceae</taxon>
        <taxon>Oscillatoriophycideae</taxon>
        <taxon>Chroococcales</taxon>
        <taxon>Microcystaceae</taxon>
        <taxon>Microcystis</taxon>
    </lineage>
</organism>
<reference evidence="1 2" key="1">
    <citation type="submission" date="2017-10" db="EMBL/GenBank/DDBJ databases">
        <title>A large-scale comparative metagenomic study reveals the eutrophication-driven functional interactions in six Microcystis-epibionts communities.</title>
        <authorList>
            <person name="Li Q."/>
            <person name="Lin F."/>
        </authorList>
    </citation>
    <scope>NUCLEOTIDE SEQUENCE [LARGE SCALE GENOMIC DNA]</scope>
    <source>
        <strain evidence="1">TW10</strain>
    </source>
</reference>
<dbReference type="Proteomes" id="UP000257002">
    <property type="component" value="Unassembled WGS sequence"/>
</dbReference>
<dbReference type="EMBL" id="QQWD01000016">
    <property type="protein sequence ID" value="REJ50849.1"/>
    <property type="molecule type" value="Genomic_DNA"/>
</dbReference>
<evidence type="ECO:0000313" key="2">
    <source>
        <dbReference type="Proteomes" id="UP000257002"/>
    </source>
</evidence>
<protein>
    <submittedName>
        <fullName evidence="1">Uncharacterized protein</fullName>
    </submittedName>
</protein>
<proteinExistence type="predicted"/>
<dbReference type="AlphaFoldDB" id="A0A3E0LTL8"/>
<gene>
    <name evidence="1" type="ORF">DWQ51_14390</name>
</gene>
<sequence length="75" mass="8423">MISRTIHLISLTQAIRLSKIEQNIVNSRKARQQGRSHDTDSKGLLLTVLAQQSPISQGCYNKNLQKTGFSKKPVF</sequence>
<evidence type="ECO:0000313" key="1">
    <source>
        <dbReference type="EMBL" id="REJ50849.1"/>
    </source>
</evidence>
<comment type="caution">
    <text evidence="1">The sequence shown here is derived from an EMBL/GenBank/DDBJ whole genome shotgun (WGS) entry which is preliminary data.</text>
</comment>